<organism evidence="8 9">
    <name type="scientific">Arabis nemorensis</name>
    <dbReference type="NCBI Taxonomy" id="586526"/>
    <lineage>
        <taxon>Eukaryota</taxon>
        <taxon>Viridiplantae</taxon>
        <taxon>Streptophyta</taxon>
        <taxon>Embryophyta</taxon>
        <taxon>Tracheophyta</taxon>
        <taxon>Spermatophyta</taxon>
        <taxon>Magnoliopsida</taxon>
        <taxon>eudicotyledons</taxon>
        <taxon>Gunneridae</taxon>
        <taxon>Pentapetalae</taxon>
        <taxon>rosids</taxon>
        <taxon>malvids</taxon>
        <taxon>Brassicales</taxon>
        <taxon>Brassicaceae</taxon>
        <taxon>Arabideae</taxon>
        <taxon>Arabis</taxon>
    </lineage>
</organism>
<evidence type="ECO:0000259" key="7">
    <source>
        <dbReference type="PROSITE" id="PS50888"/>
    </source>
</evidence>
<dbReference type="GO" id="GO:0003677">
    <property type="term" value="F:DNA binding"/>
    <property type="evidence" value="ECO:0007669"/>
    <property type="project" value="UniProtKB-KW"/>
</dbReference>
<sequence>MELVFENGQIIAKGQRSNVFSSQNRRTISIMDLYEAEYNEDFKKSIHGGSGADSGVSIKNLVETQVVPDHHLVAVKASSSKTMIATCENRNNIEFIPPDEQSVVAERSIESGFDSYFSTDDTEGSKYLLSSSQDDDSDDARQRRTRKYLEKRKQSTEGYSSSEGTQTRMEINKRFRALQDLLPNPPMGETMLDEAALDEAISYLKNLQNQVQMMTMGNRFVAPLPPVMLPWDPYYSQMGLPMGMGCAPQFLNHPWLRPMHTSWLYTPMENYAPQSVPPSCAAPPDQRSNSTSAPNPDDATTDSRSQGTGTDGEILSGKKPENP</sequence>
<dbReference type="OrthoDB" id="1049034at2759"/>
<dbReference type="Gene3D" id="4.10.280.10">
    <property type="entry name" value="Helix-loop-helix DNA-binding domain"/>
    <property type="match status" value="1"/>
</dbReference>
<dbReference type="InterPro" id="IPR036638">
    <property type="entry name" value="HLH_DNA-bd_sf"/>
</dbReference>
<comment type="subcellular location">
    <subcellularLocation>
        <location evidence="1">Nucleus</location>
    </subcellularLocation>
</comment>
<keyword evidence="4" id="KW-0804">Transcription</keyword>
<dbReference type="EMBL" id="CABITT030000005">
    <property type="protein sequence ID" value="VVB06582.1"/>
    <property type="molecule type" value="Genomic_DNA"/>
</dbReference>
<dbReference type="InterPro" id="IPR011598">
    <property type="entry name" value="bHLH_dom"/>
</dbReference>
<dbReference type="PANTHER" id="PTHR45855">
    <property type="entry name" value="TRANSCRIPTION FACTOR PIF1-RELATED"/>
    <property type="match status" value="1"/>
</dbReference>
<evidence type="ECO:0000256" key="2">
    <source>
        <dbReference type="ARBA" id="ARBA00023015"/>
    </source>
</evidence>
<keyword evidence="5" id="KW-0539">Nucleus</keyword>
<evidence type="ECO:0000256" key="6">
    <source>
        <dbReference type="SAM" id="MobiDB-lite"/>
    </source>
</evidence>
<dbReference type="PROSITE" id="PS50888">
    <property type="entry name" value="BHLH"/>
    <property type="match status" value="1"/>
</dbReference>
<comment type="caution">
    <text evidence="8">The sequence shown here is derived from an EMBL/GenBank/DDBJ whole genome shotgun (WGS) entry which is preliminary data.</text>
</comment>
<dbReference type="Proteomes" id="UP000489600">
    <property type="component" value="Unassembled WGS sequence"/>
</dbReference>
<protein>
    <recommendedName>
        <fullName evidence="7">BHLH domain-containing protein</fullName>
    </recommendedName>
</protein>
<feature type="compositionally biased region" description="Polar residues" evidence="6">
    <location>
        <begin position="156"/>
        <end position="168"/>
    </location>
</feature>
<evidence type="ECO:0000256" key="1">
    <source>
        <dbReference type="ARBA" id="ARBA00004123"/>
    </source>
</evidence>
<dbReference type="SUPFAM" id="SSF47459">
    <property type="entry name" value="HLH, helix-loop-helix DNA-binding domain"/>
    <property type="match status" value="1"/>
</dbReference>
<evidence type="ECO:0000313" key="9">
    <source>
        <dbReference type="Proteomes" id="UP000489600"/>
    </source>
</evidence>
<dbReference type="PANTHER" id="PTHR45855:SF14">
    <property type="entry name" value="TRANSCRIPTION FACTOR PIF6"/>
    <property type="match status" value="1"/>
</dbReference>
<proteinExistence type="predicted"/>
<dbReference type="GO" id="GO:0005634">
    <property type="term" value="C:nucleus"/>
    <property type="evidence" value="ECO:0007669"/>
    <property type="project" value="UniProtKB-SubCell"/>
</dbReference>
<feature type="region of interest" description="Disordered" evidence="6">
    <location>
        <begin position="274"/>
        <end position="323"/>
    </location>
</feature>
<evidence type="ECO:0000313" key="8">
    <source>
        <dbReference type="EMBL" id="VVB06582.1"/>
    </source>
</evidence>
<feature type="domain" description="BHLH" evidence="7">
    <location>
        <begin position="155"/>
        <end position="207"/>
    </location>
</feature>
<evidence type="ECO:0000256" key="3">
    <source>
        <dbReference type="ARBA" id="ARBA00023125"/>
    </source>
</evidence>
<name>A0A565BYU5_9BRAS</name>
<dbReference type="AlphaFoldDB" id="A0A565BYU5"/>
<accession>A0A565BYU5</accession>
<keyword evidence="9" id="KW-1185">Reference proteome</keyword>
<dbReference type="InterPro" id="IPR031066">
    <property type="entry name" value="bHLH_ALC-like_plant"/>
</dbReference>
<feature type="compositionally biased region" description="Basic and acidic residues" evidence="6">
    <location>
        <begin position="139"/>
        <end position="155"/>
    </location>
</feature>
<reference evidence="8" key="1">
    <citation type="submission" date="2019-07" db="EMBL/GenBank/DDBJ databases">
        <authorList>
            <person name="Dittberner H."/>
        </authorList>
    </citation>
    <scope>NUCLEOTIDE SEQUENCE [LARGE SCALE GENOMIC DNA]</scope>
</reference>
<evidence type="ECO:0000256" key="4">
    <source>
        <dbReference type="ARBA" id="ARBA00023163"/>
    </source>
</evidence>
<dbReference type="GO" id="GO:0046983">
    <property type="term" value="F:protein dimerization activity"/>
    <property type="evidence" value="ECO:0007669"/>
    <property type="project" value="InterPro"/>
</dbReference>
<keyword evidence="2" id="KW-0805">Transcription regulation</keyword>
<keyword evidence="3" id="KW-0238">DNA-binding</keyword>
<feature type="region of interest" description="Disordered" evidence="6">
    <location>
        <begin position="124"/>
        <end position="168"/>
    </location>
</feature>
<gene>
    <name evidence="8" type="ORF">ANE_LOCUS17026</name>
</gene>
<evidence type="ECO:0000256" key="5">
    <source>
        <dbReference type="ARBA" id="ARBA00023242"/>
    </source>
</evidence>